<feature type="compositionally biased region" description="Pro residues" evidence="1">
    <location>
        <begin position="371"/>
        <end position="386"/>
    </location>
</feature>
<proteinExistence type="predicted"/>
<dbReference type="Proteomes" id="UP000823388">
    <property type="component" value="Chromosome 2K"/>
</dbReference>
<feature type="transmembrane region" description="Helical" evidence="2">
    <location>
        <begin position="6"/>
        <end position="27"/>
    </location>
</feature>
<feature type="region of interest" description="Disordered" evidence="1">
    <location>
        <begin position="103"/>
        <end position="123"/>
    </location>
</feature>
<gene>
    <name evidence="3" type="ORF">PVAP13_2KG390100</name>
</gene>
<feature type="compositionally biased region" description="Acidic residues" evidence="1">
    <location>
        <begin position="176"/>
        <end position="191"/>
    </location>
</feature>
<evidence type="ECO:0000313" key="4">
    <source>
        <dbReference type="Proteomes" id="UP000823388"/>
    </source>
</evidence>
<evidence type="ECO:0000256" key="2">
    <source>
        <dbReference type="SAM" id="Phobius"/>
    </source>
</evidence>
<feature type="compositionally biased region" description="Pro residues" evidence="1">
    <location>
        <begin position="154"/>
        <end position="163"/>
    </location>
</feature>
<protein>
    <submittedName>
        <fullName evidence="3">Uncharacterized protein</fullName>
    </submittedName>
</protein>
<keyword evidence="4" id="KW-1185">Reference proteome</keyword>
<feature type="compositionally biased region" description="Low complexity" evidence="1">
    <location>
        <begin position="164"/>
        <end position="173"/>
    </location>
</feature>
<evidence type="ECO:0000256" key="1">
    <source>
        <dbReference type="SAM" id="MobiDB-lite"/>
    </source>
</evidence>
<reference evidence="3" key="1">
    <citation type="submission" date="2020-05" db="EMBL/GenBank/DDBJ databases">
        <title>WGS assembly of Panicum virgatum.</title>
        <authorList>
            <person name="Lovell J.T."/>
            <person name="Jenkins J."/>
            <person name="Shu S."/>
            <person name="Juenger T.E."/>
            <person name="Schmutz J."/>
        </authorList>
    </citation>
    <scope>NUCLEOTIDE SEQUENCE</scope>
    <source>
        <strain evidence="3">AP13</strain>
    </source>
</reference>
<sequence length="413" mass="45701">MLICLIFIASFYLILDHILVFSFKYVLKLFNRVLQMARTRQTARKRTGGRAFARRTVPAPAEPVPAPVPAPVPVQPEEEVEEVPGVDYFFDEDQEGNIREVDADGNIQPSLPSPTPAHDLGPPLAYFEAQVPATAVAEGGEEEEPLEMSEDEAPAPPPAPPAPAASAPVPAGGDPEGPEDPGDEDDDEDPPEERGLYCVYTSTHEEGHFPLLLRDTLEELHNPVAPLYETKHYEDPALGDYFVTRVHIRVDTGPRGMMTVSAHDSSTPMATYRASVSHAAMRALWSLNHTNRRDLEHTDYQHLPRRARGTEHTELTLGEDEENRVNVTVRALAGVDTDLRNVVIQLDDTQDRLREAHHRIRQLEAQLAGEAPPPVPEGEPPHPALSPPAQEASFRRSWLPEPLLLDDRLKSLG</sequence>
<feature type="region of interest" description="Disordered" evidence="1">
    <location>
        <begin position="367"/>
        <end position="394"/>
    </location>
</feature>
<feature type="compositionally biased region" description="Acidic residues" evidence="1">
    <location>
        <begin position="139"/>
        <end position="153"/>
    </location>
</feature>
<keyword evidence="2" id="KW-1133">Transmembrane helix</keyword>
<feature type="region of interest" description="Disordered" evidence="1">
    <location>
        <begin position="136"/>
        <end position="194"/>
    </location>
</feature>
<evidence type="ECO:0000313" key="3">
    <source>
        <dbReference type="EMBL" id="KAG2644964.1"/>
    </source>
</evidence>
<name>A0A8T0WIC2_PANVG</name>
<keyword evidence="2" id="KW-0472">Membrane</keyword>
<organism evidence="3 4">
    <name type="scientific">Panicum virgatum</name>
    <name type="common">Blackwell switchgrass</name>
    <dbReference type="NCBI Taxonomy" id="38727"/>
    <lineage>
        <taxon>Eukaryota</taxon>
        <taxon>Viridiplantae</taxon>
        <taxon>Streptophyta</taxon>
        <taxon>Embryophyta</taxon>
        <taxon>Tracheophyta</taxon>
        <taxon>Spermatophyta</taxon>
        <taxon>Magnoliopsida</taxon>
        <taxon>Liliopsida</taxon>
        <taxon>Poales</taxon>
        <taxon>Poaceae</taxon>
        <taxon>PACMAD clade</taxon>
        <taxon>Panicoideae</taxon>
        <taxon>Panicodae</taxon>
        <taxon>Paniceae</taxon>
        <taxon>Panicinae</taxon>
        <taxon>Panicum</taxon>
        <taxon>Panicum sect. Hiantes</taxon>
    </lineage>
</organism>
<dbReference type="EMBL" id="CM029039">
    <property type="protein sequence ID" value="KAG2644964.1"/>
    <property type="molecule type" value="Genomic_DNA"/>
</dbReference>
<accession>A0A8T0WIC2</accession>
<keyword evidence="2" id="KW-0812">Transmembrane</keyword>
<dbReference type="AlphaFoldDB" id="A0A8T0WIC2"/>
<comment type="caution">
    <text evidence="3">The sequence shown here is derived from an EMBL/GenBank/DDBJ whole genome shotgun (WGS) entry which is preliminary data.</text>
</comment>